<keyword evidence="1" id="KW-0805">Transcription regulation</keyword>
<dbReference type="Gene3D" id="1.20.140.160">
    <property type="match status" value="1"/>
</dbReference>
<dbReference type="AlphaFoldDB" id="A0A7M4DDI1"/>
<proteinExistence type="predicted"/>
<sequence>MLSFEVPGVRVVNRAERNAVVVANLPLVGYLVADVCRRATHLSRDDLASAGAVALVTAADAFDPTLGVPFGAYARQRIIGALADEMRAGDWATRGARSRIRQTLSAHEQLRATLGREPARVELADALGVDVAGVDAALADAARTVHPLDDVTVDRLQDADGSPQDAVLVAERATYVRAAVAALPERMRYITEQVYFADRAVNEVAAELGISHAAVSQQRAEAVRLLRDGLAAHYGDDDAPAPEPTSRVAPSRRRAFLTELAALTQGGFTRPESVRAVS</sequence>
<dbReference type="GO" id="GO:0006352">
    <property type="term" value="P:DNA-templated transcription initiation"/>
    <property type="evidence" value="ECO:0007669"/>
    <property type="project" value="InterPro"/>
</dbReference>
<dbReference type="Proteomes" id="UP000419743">
    <property type="component" value="Unassembled WGS sequence"/>
</dbReference>
<dbReference type="PIRSF" id="PIRSF000770">
    <property type="entry name" value="RNA_pol_sigma-SigE/K"/>
    <property type="match status" value="1"/>
</dbReference>
<dbReference type="GO" id="GO:0016987">
    <property type="term" value="F:sigma factor activity"/>
    <property type="evidence" value="ECO:0007669"/>
    <property type="project" value="UniProtKB-KW"/>
</dbReference>
<dbReference type="InterPro" id="IPR014284">
    <property type="entry name" value="RNA_pol_sigma-70_dom"/>
</dbReference>
<protein>
    <submittedName>
        <fullName evidence="7">RNA polymerase sigma factor FliA</fullName>
    </submittedName>
</protein>
<accession>A0A7M4DDI1</accession>
<evidence type="ECO:0000259" key="6">
    <source>
        <dbReference type="Pfam" id="PF04545"/>
    </source>
</evidence>
<dbReference type="Gene3D" id="1.10.1740.10">
    <property type="match status" value="1"/>
</dbReference>
<evidence type="ECO:0000259" key="5">
    <source>
        <dbReference type="Pfam" id="PF04542"/>
    </source>
</evidence>
<evidence type="ECO:0000256" key="1">
    <source>
        <dbReference type="ARBA" id="ARBA00023015"/>
    </source>
</evidence>
<dbReference type="InterPro" id="IPR013325">
    <property type="entry name" value="RNA_pol_sigma_r2"/>
</dbReference>
<dbReference type="PANTHER" id="PTHR30385">
    <property type="entry name" value="SIGMA FACTOR F FLAGELLAR"/>
    <property type="match status" value="1"/>
</dbReference>
<reference evidence="7 8" key="1">
    <citation type="submission" date="2019-11" db="EMBL/GenBank/DDBJ databases">
        <authorList>
            <person name="Criscuolo A."/>
        </authorList>
    </citation>
    <scope>NUCLEOTIDE SEQUENCE [LARGE SCALE GENOMIC DNA]</scope>
    <source>
        <strain evidence="7">CIP111667</strain>
    </source>
</reference>
<keyword evidence="8" id="KW-1185">Reference proteome</keyword>
<name>A0A7M4DDI1_9MICO</name>
<evidence type="ECO:0000313" key="8">
    <source>
        <dbReference type="Proteomes" id="UP000419743"/>
    </source>
</evidence>
<evidence type="ECO:0000256" key="4">
    <source>
        <dbReference type="ARBA" id="ARBA00023163"/>
    </source>
</evidence>
<feature type="domain" description="RNA polymerase sigma-70 region 2" evidence="5">
    <location>
        <begin position="22"/>
        <end position="91"/>
    </location>
</feature>
<evidence type="ECO:0000256" key="3">
    <source>
        <dbReference type="ARBA" id="ARBA00023125"/>
    </source>
</evidence>
<keyword evidence="2" id="KW-0731">Sigma factor</keyword>
<evidence type="ECO:0000313" key="7">
    <source>
        <dbReference type="EMBL" id="VZO34900.1"/>
    </source>
</evidence>
<feature type="domain" description="RNA polymerase sigma-70 region 4" evidence="6">
    <location>
        <begin position="180"/>
        <end position="227"/>
    </location>
</feature>
<dbReference type="SUPFAM" id="SSF88659">
    <property type="entry name" value="Sigma3 and sigma4 domains of RNA polymerase sigma factors"/>
    <property type="match status" value="2"/>
</dbReference>
<organism evidence="7 8">
    <name type="scientific">Occultella aeris</name>
    <dbReference type="NCBI Taxonomy" id="2761496"/>
    <lineage>
        <taxon>Bacteria</taxon>
        <taxon>Bacillati</taxon>
        <taxon>Actinomycetota</taxon>
        <taxon>Actinomycetes</taxon>
        <taxon>Micrococcales</taxon>
        <taxon>Ruaniaceae</taxon>
        <taxon>Occultella</taxon>
    </lineage>
</organism>
<dbReference type="EMBL" id="CACRYJ010000004">
    <property type="protein sequence ID" value="VZO34900.1"/>
    <property type="molecule type" value="Genomic_DNA"/>
</dbReference>
<comment type="caution">
    <text evidence="7">The sequence shown here is derived from an EMBL/GenBank/DDBJ whole genome shotgun (WGS) entry which is preliminary data.</text>
</comment>
<gene>
    <name evidence="7" type="primary">fliA</name>
    <name evidence="7" type="ORF">HALOF300_00170</name>
</gene>
<dbReference type="InterPro" id="IPR000943">
    <property type="entry name" value="RNA_pol_sigma70"/>
</dbReference>
<dbReference type="NCBIfam" id="TIGR02937">
    <property type="entry name" value="sigma70-ECF"/>
    <property type="match status" value="1"/>
</dbReference>
<dbReference type="Pfam" id="PF04542">
    <property type="entry name" value="Sigma70_r2"/>
    <property type="match status" value="1"/>
</dbReference>
<dbReference type="InterPro" id="IPR013324">
    <property type="entry name" value="RNA_pol_sigma_r3/r4-like"/>
</dbReference>
<dbReference type="SUPFAM" id="SSF88946">
    <property type="entry name" value="Sigma2 domain of RNA polymerase sigma factors"/>
    <property type="match status" value="1"/>
</dbReference>
<keyword evidence="3" id="KW-0238">DNA-binding</keyword>
<dbReference type="Pfam" id="PF04545">
    <property type="entry name" value="Sigma70_r4"/>
    <property type="match status" value="1"/>
</dbReference>
<dbReference type="InterPro" id="IPR007630">
    <property type="entry name" value="RNA_pol_sigma70_r4"/>
</dbReference>
<evidence type="ECO:0000256" key="2">
    <source>
        <dbReference type="ARBA" id="ARBA00023082"/>
    </source>
</evidence>
<dbReference type="InterPro" id="IPR007627">
    <property type="entry name" value="RNA_pol_sigma70_r2"/>
</dbReference>
<keyword evidence="4" id="KW-0804">Transcription</keyword>
<dbReference type="GO" id="GO:0003677">
    <property type="term" value="F:DNA binding"/>
    <property type="evidence" value="ECO:0007669"/>
    <property type="project" value="UniProtKB-KW"/>
</dbReference>